<keyword evidence="4" id="KW-1185">Reference proteome</keyword>
<keyword evidence="2" id="KW-0472">Membrane</keyword>
<dbReference type="EMBL" id="CSTE01000006">
    <property type="protein sequence ID" value="CQR53840.1"/>
    <property type="molecule type" value="Genomic_DNA"/>
</dbReference>
<reference evidence="4" key="1">
    <citation type="submission" date="2015-03" db="EMBL/GenBank/DDBJ databases">
        <authorList>
            <person name="Urmite Genomes"/>
        </authorList>
    </citation>
    <scope>NUCLEOTIDE SEQUENCE [LARGE SCALE GENOMIC DNA]</scope>
    <source>
        <strain evidence="4">Arc-Hr</strain>
    </source>
</reference>
<feature type="compositionally biased region" description="Basic and acidic residues" evidence="1">
    <location>
        <begin position="99"/>
        <end position="114"/>
    </location>
</feature>
<organism evidence="3 4">
    <name type="scientific">Haloferax massiliensis</name>
    <dbReference type="NCBI Taxonomy" id="1476858"/>
    <lineage>
        <taxon>Archaea</taxon>
        <taxon>Methanobacteriati</taxon>
        <taxon>Methanobacteriota</taxon>
        <taxon>Stenosarchaea group</taxon>
        <taxon>Halobacteria</taxon>
        <taxon>Halobacteriales</taxon>
        <taxon>Haloferacaceae</taxon>
        <taxon>Haloferax</taxon>
    </lineage>
</organism>
<evidence type="ECO:0000313" key="3">
    <source>
        <dbReference type="EMBL" id="CQR53840.1"/>
    </source>
</evidence>
<feature type="transmembrane region" description="Helical" evidence="2">
    <location>
        <begin position="54"/>
        <end position="74"/>
    </location>
</feature>
<accession>A0A0D6JWS9</accession>
<keyword evidence="2" id="KW-0812">Transmembrane</keyword>
<evidence type="ECO:0000256" key="2">
    <source>
        <dbReference type="SAM" id="Phobius"/>
    </source>
</evidence>
<dbReference type="AlphaFoldDB" id="A0A0D6JWS9"/>
<name>A0A0D6JWS9_9EURY</name>
<keyword evidence="2" id="KW-1133">Transmembrane helix</keyword>
<feature type="transmembrane region" description="Helical" evidence="2">
    <location>
        <begin position="26"/>
        <end position="48"/>
    </location>
</feature>
<sequence>MFDDTHIGRGDVREALPHRYRTLSEAALVAVAAVGGVFTAGITATLVAPLAPGLGLVALFVGWPVGFVAGLVGVRGVVRVASAGRGVVRARLGHVRSPSRDAVARGGDDAEATHSECPAATDGGFDGRFGETR</sequence>
<dbReference type="Proteomes" id="UP000198902">
    <property type="component" value="Unassembled WGS sequence"/>
</dbReference>
<gene>
    <name evidence="3" type="ORF">BN996_03825</name>
</gene>
<feature type="region of interest" description="Disordered" evidence="1">
    <location>
        <begin position="99"/>
        <end position="133"/>
    </location>
</feature>
<proteinExistence type="predicted"/>
<evidence type="ECO:0000256" key="1">
    <source>
        <dbReference type="SAM" id="MobiDB-lite"/>
    </source>
</evidence>
<dbReference type="RefSeq" id="WP_089781659.1">
    <property type="nucleotide sequence ID" value="NZ_CABLRR010000006.1"/>
</dbReference>
<protein>
    <submittedName>
        <fullName evidence="3">Uncharacterized protein</fullName>
    </submittedName>
</protein>
<evidence type="ECO:0000313" key="4">
    <source>
        <dbReference type="Proteomes" id="UP000198902"/>
    </source>
</evidence>